<accession>A0A167JPA0</accession>
<evidence type="ECO:0000313" key="2">
    <source>
        <dbReference type="EMBL" id="KZO93773.1"/>
    </source>
</evidence>
<feature type="compositionally biased region" description="Polar residues" evidence="1">
    <location>
        <begin position="198"/>
        <end position="207"/>
    </location>
</feature>
<keyword evidence="3" id="KW-1185">Reference proteome</keyword>
<organism evidence="2 3">
    <name type="scientific">Calocera viscosa (strain TUFC12733)</name>
    <dbReference type="NCBI Taxonomy" id="1330018"/>
    <lineage>
        <taxon>Eukaryota</taxon>
        <taxon>Fungi</taxon>
        <taxon>Dikarya</taxon>
        <taxon>Basidiomycota</taxon>
        <taxon>Agaricomycotina</taxon>
        <taxon>Dacrymycetes</taxon>
        <taxon>Dacrymycetales</taxon>
        <taxon>Dacrymycetaceae</taxon>
        <taxon>Calocera</taxon>
    </lineage>
</organism>
<reference evidence="2 3" key="1">
    <citation type="journal article" date="2016" name="Mol. Biol. Evol.">
        <title>Comparative Genomics of Early-Diverging Mushroom-Forming Fungi Provides Insights into the Origins of Lignocellulose Decay Capabilities.</title>
        <authorList>
            <person name="Nagy L.G."/>
            <person name="Riley R."/>
            <person name="Tritt A."/>
            <person name="Adam C."/>
            <person name="Daum C."/>
            <person name="Floudas D."/>
            <person name="Sun H."/>
            <person name="Yadav J.S."/>
            <person name="Pangilinan J."/>
            <person name="Larsson K.H."/>
            <person name="Matsuura K."/>
            <person name="Barry K."/>
            <person name="Labutti K."/>
            <person name="Kuo R."/>
            <person name="Ohm R.A."/>
            <person name="Bhattacharya S.S."/>
            <person name="Shirouzu T."/>
            <person name="Yoshinaga Y."/>
            <person name="Martin F.M."/>
            <person name="Grigoriev I.V."/>
            <person name="Hibbett D.S."/>
        </authorList>
    </citation>
    <scope>NUCLEOTIDE SEQUENCE [LARGE SCALE GENOMIC DNA]</scope>
    <source>
        <strain evidence="2 3">TUFC12733</strain>
    </source>
</reference>
<feature type="region of interest" description="Disordered" evidence="1">
    <location>
        <begin position="229"/>
        <end position="335"/>
    </location>
</feature>
<gene>
    <name evidence="2" type="ORF">CALVIDRAFT_566248</name>
</gene>
<protein>
    <submittedName>
        <fullName evidence="2">Uncharacterized protein</fullName>
    </submittedName>
</protein>
<dbReference type="AlphaFoldDB" id="A0A167JPA0"/>
<dbReference type="Proteomes" id="UP000076738">
    <property type="component" value="Unassembled WGS sequence"/>
</dbReference>
<sequence>MSSLRVKVVSHPPLPPVRVWYDLAAACLRSATVGSLKVDICRDIPAFAESGLALAPGDLILEVDEFELLDVSSVSVIQAGDLVSVKARPGGAINGNLKQSKRRREIDHTVEGGELALKRRRIEEPVQNAIRLIQASGDAPRSLSSSEEDESSSEEESSTEESEEESEDESEGEAKDDSDEDSEESSDSSSEESDAESQTDGTGTKTAIQAAAGVGNGIILRKAFTTQMARLAAPPVPPGEGKPSTHSRNARRRKRKSLLKGADSTKDADSTPLAEEPPSPGPAARIRPEPSFTLPYDTPPPESSAGPSNTIDLEVGSGLTNRNKRKGFKKSMEGKTGQKIIFDSPRRPRFIPPSQKTDIPSNMFVTSVDCAERQNFAAGWADQQQSSNPSSAPFDWERIERAWDSFSAVSSITDLKAGDVVARKVLGLNRLTFSPEIMLNLAKVVAVSAEDGSGTILRTC</sequence>
<proteinExistence type="predicted"/>
<feature type="compositionally biased region" description="Basic residues" evidence="1">
    <location>
        <begin position="248"/>
        <end position="258"/>
    </location>
</feature>
<evidence type="ECO:0000256" key="1">
    <source>
        <dbReference type="SAM" id="MobiDB-lite"/>
    </source>
</evidence>
<feature type="compositionally biased region" description="Acidic residues" evidence="1">
    <location>
        <begin position="146"/>
        <end position="197"/>
    </location>
</feature>
<evidence type="ECO:0000313" key="3">
    <source>
        <dbReference type="Proteomes" id="UP000076738"/>
    </source>
</evidence>
<dbReference type="STRING" id="1330018.A0A167JPA0"/>
<dbReference type="OrthoDB" id="74813at2759"/>
<name>A0A167JPA0_CALVF</name>
<feature type="region of interest" description="Disordered" evidence="1">
    <location>
        <begin position="134"/>
        <end position="208"/>
    </location>
</feature>
<dbReference type="EMBL" id="KV417299">
    <property type="protein sequence ID" value="KZO93773.1"/>
    <property type="molecule type" value="Genomic_DNA"/>
</dbReference>